<proteinExistence type="predicted"/>
<accession>A0ABQ5JJK8</accession>
<name>A0ABQ5JJK8_9LACO</name>
<dbReference type="Pfam" id="PF11187">
    <property type="entry name" value="Mbeg1-like"/>
    <property type="match status" value="1"/>
</dbReference>
<gene>
    <name evidence="1" type="ORF">LPAF129_19200</name>
</gene>
<dbReference type="InterPro" id="IPR029058">
    <property type="entry name" value="AB_hydrolase_fold"/>
</dbReference>
<dbReference type="InterPro" id="IPR024499">
    <property type="entry name" value="Mbeg1-like"/>
</dbReference>
<evidence type="ECO:0000313" key="2">
    <source>
        <dbReference type="Proteomes" id="UP001055149"/>
    </source>
</evidence>
<dbReference type="Proteomes" id="UP001055149">
    <property type="component" value="Unassembled WGS sequence"/>
</dbReference>
<organism evidence="1 2">
    <name type="scientific">Ligilactobacillus pabuli</name>
    <dbReference type="NCBI Taxonomy" id="2886039"/>
    <lineage>
        <taxon>Bacteria</taxon>
        <taxon>Bacillati</taxon>
        <taxon>Bacillota</taxon>
        <taxon>Bacilli</taxon>
        <taxon>Lactobacillales</taxon>
        <taxon>Lactobacillaceae</taxon>
        <taxon>Ligilactobacillus</taxon>
    </lineage>
</organism>
<protein>
    <recommendedName>
        <fullName evidence="3">DUF2974 domain-containing protein</fullName>
    </recommendedName>
</protein>
<dbReference type="EMBL" id="BQXH01000022">
    <property type="protein sequence ID" value="GKS82234.1"/>
    <property type="molecule type" value="Genomic_DNA"/>
</dbReference>
<dbReference type="SUPFAM" id="SSF53474">
    <property type="entry name" value="alpha/beta-Hydrolases"/>
    <property type="match status" value="1"/>
</dbReference>
<dbReference type="Gene3D" id="3.40.50.1820">
    <property type="entry name" value="alpha/beta hydrolase"/>
    <property type="match status" value="1"/>
</dbReference>
<evidence type="ECO:0008006" key="3">
    <source>
        <dbReference type="Google" id="ProtNLM"/>
    </source>
</evidence>
<dbReference type="RefSeq" id="WP_244056631.1">
    <property type="nucleotide sequence ID" value="NZ_BQXH01000022.1"/>
</dbReference>
<sequence length="428" mass="47848">MSEWLRVKLAELEYKNLFENEKIKVGSHIYGYVAEKINDPKNGEQAYIIVQNDPLAKNYDRKKVKNVTVLYRGSTGADNLLKKGKTGRDARQDWLLNDIPAAFGIFNNATAPVIQRFSQTTSAGFPLSSYGIALQMVDQATPQMRASAQTLHDVLKYYPKAQVDVYGHSLGSMNGQYALAHTTKEEAQRIRAAYLYEGPNVYSLLNSTEKKRADQLKNRAFNYVDPKDPVPMTGLDYRDGQKSVGTVVKVDSKKAKAEDLIKSIIDQHVWGGYQFDKQGNLKIVSQDGQKITIRAQGSQLATLQAGEKVALERASVDAAIASLESTQAPLKEIKKINNSLYPEMQKKFEKIIQMASDLPYITASDVANVVAEYQLEPKNHIDLTAVEEANQLVDQNLERVEQIIKGLKTAAEHIEQDDQEWSAKFSSN</sequence>
<comment type="caution">
    <text evidence="1">The sequence shown here is derived from an EMBL/GenBank/DDBJ whole genome shotgun (WGS) entry which is preliminary data.</text>
</comment>
<evidence type="ECO:0000313" key="1">
    <source>
        <dbReference type="EMBL" id="GKS82234.1"/>
    </source>
</evidence>
<keyword evidence="2" id="KW-1185">Reference proteome</keyword>
<reference evidence="1" key="1">
    <citation type="journal article" date="2022" name="Int. J. Syst. Evol. Microbiol.">
        <title>A novel species of lactic acid bacteria, Ligilactobacillus pabuli sp. nov., isolated from alfalfa silage.</title>
        <authorList>
            <person name="Tohno M."/>
            <person name="Tanizawa Y."/>
            <person name="Sawada H."/>
            <person name="Sakamoto M."/>
            <person name="Ohkuma M."/>
            <person name="Kobayashi H."/>
        </authorList>
    </citation>
    <scope>NUCLEOTIDE SEQUENCE</scope>
    <source>
        <strain evidence="1">AF129</strain>
    </source>
</reference>